<dbReference type="AlphaFoldDB" id="A0A812T3A2"/>
<organism evidence="3 4">
    <name type="scientific">Symbiodinium pilosum</name>
    <name type="common">Dinoflagellate</name>
    <dbReference type="NCBI Taxonomy" id="2952"/>
    <lineage>
        <taxon>Eukaryota</taxon>
        <taxon>Sar</taxon>
        <taxon>Alveolata</taxon>
        <taxon>Dinophyceae</taxon>
        <taxon>Suessiales</taxon>
        <taxon>Symbiodiniaceae</taxon>
        <taxon>Symbiodinium</taxon>
    </lineage>
</organism>
<feature type="domain" description="Methyltransferase FkbM" evidence="2">
    <location>
        <begin position="91"/>
        <end position="168"/>
    </location>
</feature>
<dbReference type="Proteomes" id="UP000649617">
    <property type="component" value="Unassembled WGS sequence"/>
</dbReference>
<protein>
    <recommendedName>
        <fullName evidence="2">Methyltransferase FkbM domain-containing protein</fullName>
    </recommendedName>
</protein>
<feature type="region of interest" description="Disordered" evidence="1">
    <location>
        <begin position="228"/>
        <end position="249"/>
    </location>
</feature>
<dbReference type="Pfam" id="PF05050">
    <property type="entry name" value="Methyltransf_21"/>
    <property type="match status" value="1"/>
</dbReference>
<dbReference type="OrthoDB" id="10266892at2759"/>
<gene>
    <name evidence="3" type="ORF">SPIL2461_LOCUS13148</name>
</gene>
<keyword evidence="4" id="KW-1185">Reference proteome</keyword>
<evidence type="ECO:0000259" key="2">
    <source>
        <dbReference type="Pfam" id="PF05050"/>
    </source>
</evidence>
<evidence type="ECO:0000313" key="3">
    <source>
        <dbReference type="EMBL" id="CAE7506997.1"/>
    </source>
</evidence>
<dbReference type="InterPro" id="IPR029063">
    <property type="entry name" value="SAM-dependent_MTases_sf"/>
</dbReference>
<dbReference type="InterPro" id="IPR006342">
    <property type="entry name" value="FkbM_mtfrase"/>
</dbReference>
<reference evidence="3" key="1">
    <citation type="submission" date="2021-02" db="EMBL/GenBank/DDBJ databases">
        <authorList>
            <person name="Dougan E. K."/>
            <person name="Rhodes N."/>
            <person name="Thang M."/>
            <person name="Chan C."/>
        </authorList>
    </citation>
    <scope>NUCLEOTIDE SEQUENCE</scope>
</reference>
<dbReference type="Gene3D" id="3.40.50.150">
    <property type="entry name" value="Vaccinia Virus protein VP39"/>
    <property type="match status" value="1"/>
</dbReference>
<name>A0A812T3A2_SYMPI</name>
<proteinExistence type="predicted"/>
<accession>A0A812T3A2</accession>
<sequence length="485" mass="54267">MAYAHDSHERLVESVKKQQRSSDIAREGWRHYCAALGNGIQDPAKHTSQFLEDFLDVLQANQIPRQAESVEPRLVRSSCPALGAGQMEILIHADDTIPVQCITLQDLIAEYNPSVIKIDAEGAERYITSVEDFGVVRRLVVEWDWTHNRRLDTWEDVKRSLESHGFKLSIRGRMPDFDEGHAILTDARCKKRGNTGMIFVAARKPSSIDQRRPKIDSCPARSELSFESSASDAESGLQPQPLQPPQPPLASQLEALTTEQMEERLIQFGQSVRPTAPAEFFVMGFKERRRVELVQALCEAYEGQPRIWKHSVGVQLPPDAVARLLAVLERIKFAENARPSVNASGYLILRAAQAARFADAWGEERLLGELWNLAGQTLSEASQKAAAFNFTAMAVTKNFRGSPHVDQNDLSVQYALSAGNFEKGGELCIEENANLVRVLDTRNRIVCIDGRFPHWVSGYTGDRYSIIYYRTAGNFDPPVCAVHPV</sequence>
<evidence type="ECO:0000313" key="4">
    <source>
        <dbReference type="Proteomes" id="UP000649617"/>
    </source>
</evidence>
<dbReference type="Gene3D" id="3.60.130.30">
    <property type="match status" value="1"/>
</dbReference>
<dbReference type="EMBL" id="CAJNIZ010028335">
    <property type="protein sequence ID" value="CAE7506997.1"/>
    <property type="molecule type" value="Genomic_DNA"/>
</dbReference>
<comment type="caution">
    <text evidence="3">The sequence shown here is derived from an EMBL/GenBank/DDBJ whole genome shotgun (WGS) entry which is preliminary data.</text>
</comment>
<dbReference type="SUPFAM" id="SSF53335">
    <property type="entry name" value="S-adenosyl-L-methionine-dependent methyltransferases"/>
    <property type="match status" value="1"/>
</dbReference>
<evidence type="ECO:0000256" key="1">
    <source>
        <dbReference type="SAM" id="MobiDB-lite"/>
    </source>
</evidence>